<dbReference type="GO" id="GO:0016787">
    <property type="term" value="F:hydrolase activity"/>
    <property type="evidence" value="ECO:0007669"/>
    <property type="project" value="UniProtKB-KW"/>
</dbReference>
<organism evidence="2 3">
    <name type="scientific">Cynara cardunculus var. scolymus</name>
    <name type="common">Globe artichoke</name>
    <name type="synonym">Cynara scolymus</name>
    <dbReference type="NCBI Taxonomy" id="59895"/>
    <lineage>
        <taxon>Eukaryota</taxon>
        <taxon>Viridiplantae</taxon>
        <taxon>Streptophyta</taxon>
        <taxon>Embryophyta</taxon>
        <taxon>Tracheophyta</taxon>
        <taxon>Spermatophyta</taxon>
        <taxon>Magnoliopsida</taxon>
        <taxon>eudicotyledons</taxon>
        <taxon>Gunneridae</taxon>
        <taxon>Pentapetalae</taxon>
        <taxon>asterids</taxon>
        <taxon>campanulids</taxon>
        <taxon>Asterales</taxon>
        <taxon>Asteraceae</taxon>
        <taxon>Carduoideae</taxon>
        <taxon>Cardueae</taxon>
        <taxon>Carduinae</taxon>
        <taxon>Cynara</taxon>
    </lineage>
</organism>
<dbReference type="AlphaFoldDB" id="A0A118JVW4"/>
<keyword evidence="3" id="KW-1185">Reference proteome</keyword>
<evidence type="ECO:0000313" key="2">
    <source>
        <dbReference type="EMBL" id="KVH93652.1"/>
    </source>
</evidence>
<name>A0A118JVW4_CYNCS</name>
<feature type="non-terminal residue" evidence="2">
    <location>
        <position position="1"/>
    </location>
</feature>
<feature type="domain" description="Dienelactone hydrolase" evidence="1">
    <location>
        <begin position="75"/>
        <end position="277"/>
    </location>
</feature>
<comment type="caution">
    <text evidence="2">The sequence shown here is derived from an EMBL/GenBank/DDBJ whole genome shotgun (WGS) entry which is preliminary data.</text>
</comment>
<evidence type="ECO:0000259" key="1">
    <source>
        <dbReference type="Pfam" id="PF01738"/>
    </source>
</evidence>
<dbReference type="OMA" id="YSGTTHG"/>
<accession>A0A118JVW4</accession>
<dbReference type="SUPFAM" id="SSF53474">
    <property type="entry name" value="alpha/beta-Hydrolases"/>
    <property type="match status" value="1"/>
</dbReference>
<dbReference type="Proteomes" id="UP000243975">
    <property type="component" value="Unassembled WGS sequence"/>
</dbReference>
<proteinExistence type="predicted"/>
<dbReference type="Pfam" id="PF01738">
    <property type="entry name" value="DLH"/>
    <property type="match status" value="1"/>
</dbReference>
<dbReference type="Gene3D" id="3.40.50.1820">
    <property type="entry name" value="alpha/beta hydrolase"/>
    <property type="match status" value="1"/>
</dbReference>
<dbReference type="InterPro" id="IPR002925">
    <property type="entry name" value="Dienelactn_hydro"/>
</dbReference>
<gene>
    <name evidence="2" type="ORF">Ccrd_004295</name>
</gene>
<dbReference type="InterPro" id="IPR029058">
    <property type="entry name" value="AB_hydrolase_fold"/>
</dbReference>
<protein>
    <submittedName>
        <fullName evidence="2">Dienelactone hydrolase</fullName>
    </submittedName>
</protein>
<reference evidence="2 3" key="1">
    <citation type="journal article" date="2016" name="Sci. Rep.">
        <title>The genome sequence of the outbreeding globe artichoke constructed de novo incorporating a phase-aware low-pass sequencing strategy of F1 progeny.</title>
        <authorList>
            <person name="Scaglione D."/>
            <person name="Reyes-Chin-Wo S."/>
            <person name="Acquadro A."/>
            <person name="Froenicke L."/>
            <person name="Portis E."/>
            <person name="Beitel C."/>
            <person name="Tirone M."/>
            <person name="Mauro R."/>
            <person name="Lo Monaco A."/>
            <person name="Mauromicale G."/>
            <person name="Faccioli P."/>
            <person name="Cattivelli L."/>
            <person name="Rieseberg L."/>
            <person name="Michelmore R."/>
            <person name="Lanteri S."/>
        </authorList>
    </citation>
    <scope>NUCLEOTIDE SEQUENCE [LARGE SCALE GENOMIC DNA]</scope>
    <source>
        <strain evidence="2">2C</strain>
    </source>
</reference>
<keyword evidence="2" id="KW-0378">Hydrolase</keyword>
<dbReference type="STRING" id="59895.A0A118JVW4"/>
<dbReference type="EMBL" id="LEKV01004649">
    <property type="protein sequence ID" value="KVH93652.1"/>
    <property type="molecule type" value="Genomic_DNA"/>
</dbReference>
<sequence length="284" mass="30941">LIEGAVSNPRVLECNRFPIPSFPKALVGLTRKRTPEATILTAMSGPECCENPPAPASGVESGDIQQIASLNSYVSGNPDSKIAVLLISDIYGYGAPKLRKVADKAASAGYYVVVPDFFHGDPMTPETRIEDWLTSHAPDQAVDFAKPVIQALKEKGFTKIGAAGFCWGAKVVVELAKDTDIQVAVLLHPSFVTLDDIKGVKVPIAILGAEIDRRSPPEVIKQFEEALEAKPEVDQFVKIYPGVSHGWTVRYKDEDEAAVKCAEEAHQDLLEWFGKYLQINHSTL</sequence>
<evidence type="ECO:0000313" key="3">
    <source>
        <dbReference type="Proteomes" id="UP000243975"/>
    </source>
</evidence>
<dbReference type="PANTHER" id="PTHR17630">
    <property type="entry name" value="DIENELACTONE HYDROLASE"/>
    <property type="match status" value="1"/>
</dbReference>
<dbReference type="PANTHER" id="PTHR17630:SF97">
    <property type="entry name" value="ENDO-1,31,4-BETA-D-GLUCANASE-LIKE"/>
    <property type="match status" value="1"/>
</dbReference>